<proteinExistence type="predicted"/>
<evidence type="ECO:0000313" key="1">
    <source>
        <dbReference type="EMBL" id="OIW34912.1"/>
    </source>
</evidence>
<dbReference type="AlphaFoldDB" id="A0A1J7JXS5"/>
<dbReference type="EMBL" id="KV875093">
    <property type="protein sequence ID" value="OIW34912.1"/>
    <property type="molecule type" value="Genomic_DNA"/>
</dbReference>
<dbReference type="InParanoid" id="A0A1J7JXS5"/>
<evidence type="ECO:0000313" key="2">
    <source>
        <dbReference type="Proteomes" id="UP000182658"/>
    </source>
</evidence>
<accession>A0A1J7JXS5</accession>
<protein>
    <submittedName>
        <fullName evidence="1">Uncharacterized protein</fullName>
    </submittedName>
</protein>
<organism evidence="1 2">
    <name type="scientific">Coniochaeta ligniaria NRRL 30616</name>
    <dbReference type="NCBI Taxonomy" id="1408157"/>
    <lineage>
        <taxon>Eukaryota</taxon>
        <taxon>Fungi</taxon>
        <taxon>Dikarya</taxon>
        <taxon>Ascomycota</taxon>
        <taxon>Pezizomycotina</taxon>
        <taxon>Sordariomycetes</taxon>
        <taxon>Sordariomycetidae</taxon>
        <taxon>Coniochaetales</taxon>
        <taxon>Coniochaetaceae</taxon>
        <taxon>Coniochaeta</taxon>
    </lineage>
</organism>
<reference evidence="1 2" key="1">
    <citation type="submission" date="2016-10" db="EMBL/GenBank/DDBJ databases">
        <title>Draft genome sequence of Coniochaeta ligniaria NRRL30616, a lignocellulolytic fungus for bioabatement of inhibitors in plant biomass hydrolysates.</title>
        <authorList>
            <consortium name="DOE Joint Genome Institute"/>
            <person name="Jimenez D.J."/>
            <person name="Hector R.E."/>
            <person name="Riley R."/>
            <person name="Sun H."/>
            <person name="Grigoriev I.V."/>
            <person name="Van Elsas J.D."/>
            <person name="Nichols N.N."/>
        </authorList>
    </citation>
    <scope>NUCLEOTIDE SEQUENCE [LARGE SCALE GENOMIC DNA]</scope>
    <source>
        <strain evidence="1 2">NRRL 30616</strain>
    </source>
</reference>
<sequence>MCNFELVWWYCPVCTGPSFNATIPQLANSTALRGAVWDKEVYCREASCPWWQEDLRPARTSLPYAVKRHHLVCKHCRDMPLLSITEHGGLLKFLWLKFELSRYVPDILTPKGRHRRWYWADEKHMIDYLRKHYDYMPPAEPTTRMEKFVKWFKKN</sequence>
<dbReference type="Proteomes" id="UP000182658">
    <property type="component" value="Unassembled WGS sequence"/>
</dbReference>
<gene>
    <name evidence="1" type="ORF">CONLIGDRAFT_30879</name>
</gene>
<name>A0A1J7JXS5_9PEZI</name>
<keyword evidence="2" id="KW-1185">Reference proteome</keyword>